<sequence length="139" mass="15580">MATPLNLNTEGTKGDENEQIKRQKDVTKRDEQQEQERDFEQIINNNTDVDKDPTAYRNAGARGYSQKQGQKDQLENLHIQGSETTPQGGNDHETDPGKQQGPGFEVEGTYELDHEANLRTRQQAFGDKEPSGPANPVQD</sequence>
<organism evidence="2 3">
    <name type="scientific">Hymenobacter koreensis</name>
    <dbReference type="NCBI Taxonomy" id="1084523"/>
    <lineage>
        <taxon>Bacteria</taxon>
        <taxon>Pseudomonadati</taxon>
        <taxon>Bacteroidota</taxon>
        <taxon>Cytophagia</taxon>
        <taxon>Cytophagales</taxon>
        <taxon>Hymenobacteraceae</taxon>
        <taxon>Hymenobacter</taxon>
    </lineage>
</organism>
<protein>
    <submittedName>
        <fullName evidence="2">Uncharacterized protein</fullName>
    </submittedName>
</protein>
<dbReference type="RefSeq" id="WP_345226184.1">
    <property type="nucleotide sequence ID" value="NZ_BAABHA010000010.1"/>
</dbReference>
<name>A0ABP8JAI0_9BACT</name>
<feature type="compositionally biased region" description="Polar residues" evidence="1">
    <location>
        <begin position="1"/>
        <end position="11"/>
    </location>
</feature>
<reference evidence="3" key="1">
    <citation type="journal article" date="2019" name="Int. J. Syst. Evol. Microbiol.">
        <title>The Global Catalogue of Microorganisms (GCM) 10K type strain sequencing project: providing services to taxonomists for standard genome sequencing and annotation.</title>
        <authorList>
            <consortium name="The Broad Institute Genomics Platform"/>
            <consortium name="The Broad Institute Genome Sequencing Center for Infectious Disease"/>
            <person name="Wu L."/>
            <person name="Ma J."/>
        </authorList>
    </citation>
    <scope>NUCLEOTIDE SEQUENCE [LARGE SCALE GENOMIC DNA]</scope>
    <source>
        <strain evidence="3">JCM 17924</strain>
    </source>
</reference>
<keyword evidence="3" id="KW-1185">Reference proteome</keyword>
<gene>
    <name evidence="2" type="ORF">GCM10023186_33610</name>
</gene>
<dbReference type="EMBL" id="BAABHA010000010">
    <property type="protein sequence ID" value="GAA4387710.1"/>
    <property type="molecule type" value="Genomic_DNA"/>
</dbReference>
<accession>A0ABP8JAI0</accession>
<comment type="caution">
    <text evidence="2">The sequence shown here is derived from an EMBL/GenBank/DDBJ whole genome shotgun (WGS) entry which is preliminary data.</text>
</comment>
<feature type="region of interest" description="Disordered" evidence="1">
    <location>
        <begin position="1"/>
        <end position="139"/>
    </location>
</feature>
<evidence type="ECO:0000313" key="2">
    <source>
        <dbReference type="EMBL" id="GAA4387710.1"/>
    </source>
</evidence>
<dbReference type="Proteomes" id="UP001500454">
    <property type="component" value="Unassembled WGS sequence"/>
</dbReference>
<proteinExistence type="predicted"/>
<evidence type="ECO:0000313" key="3">
    <source>
        <dbReference type="Proteomes" id="UP001500454"/>
    </source>
</evidence>
<feature type="compositionally biased region" description="Basic and acidic residues" evidence="1">
    <location>
        <begin position="12"/>
        <end position="40"/>
    </location>
</feature>
<feature type="compositionally biased region" description="Polar residues" evidence="1">
    <location>
        <begin position="79"/>
        <end position="88"/>
    </location>
</feature>
<evidence type="ECO:0000256" key="1">
    <source>
        <dbReference type="SAM" id="MobiDB-lite"/>
    </source>
</evidence>